<feature type="compositionally biased region" description="Low complexity" evidence="1">
    <location>
        <begin position="476"/>
        <end position="486"/>
    </location>
</feature>
<dbReference type="EMBL" id="JMCB01000013">
    <property type="protein sequence ID" value="KFE64615.1"/>
    <property type="molecule type" value="Genomic_DNA"/>
</dbReference>
<dbReference type="STRING" id="394096.DB31_1633"/>
<dbReference type="OrthoDB" id="5501104at2"/>
<feature type="compositionally biased region" description="Low complexity" evidence="1">
    <location>
        <begin position="278"/>
        <end position="297"/>
    </location>
</feature>
<organism evidence="2 3">
    <name type="scientific">Hyalangium minutum</name>
    <dbReference type="NCBI Taxonomy" id="394096"/>
    <lineage>
        <taxon>Bacteria</taxon>
        <taxon>Pseudomonadati</taxon>
        <taxon>Myxococcota</taxon>
        <taxon>Myxococcia</taxon>
        <taxon>Myxococcales</taxon>
        <taxon>Cystobacterineae</taxon>
        <taxon>Archangiaceae</taxon>
        <taxon>Hyalangium</taxon>
    </lineage>
</organism>
<keyword evidence="3" id="KW-1185">Reference proteome</keyword>
<dbReference type="RefSeq" id="WP_044193529.1">
    <property type="nucleotide sequence ID" value="NZ_JMCB01000013.1"/>
</dbReference>
<evidence type="ECO:0000313" key="3">
    <source>
        <dbReference type="Proteomes" id="UP000028725"/>
    </source>
</evidence>
<proteinExistence type="predicted"/>
<reference evidence="2 3" key="1">
    <citation type="submission" date="2014-04" db="EMBL/GenBank/DDBJ databases">
        <title>Genome assembly of Hyalangium minutum DSM 14724.</title>
        <authorList>
            <person name="Sharma G."/>
            <person name="Subramanian S."/>
        </authorList>
    </citation>
    <scope>NUCLEOTIDE SEQUENCE [LARGE SCALE GENOMIC DNA]</scope>
    <source>
        <strain evidence="2 3">DSM 14724</strain>
    </source>
</reference>
<evidence type="ECO:0000256" key="1">
    <source>
        <dbReference type="SAM" id="MobiDB-lite"/>
    </source>
</evidence>
<evidence type="ECO:0000313" key="2">
    <source>
        <dbReference type="EMBL" id="KFE64615.1"/>
    </source>
</evidence>
<name>A0A085WAA2_9BACT</name>
<accession>A0A085WAA2</accession>
<feature type="region of interest" description="Disordered" evidence="1">
    <location>
        <begin position="266"/>
        <end position="337"/>
    </location>
</feature>
<dbReference type="AlphaFoldDB" id="A0A085WAA2"/>
<comment type="caution">
    <text evidence="2">The sequence shown here is derived from an EMBL/GenBank/DDBJ whole genome shotgun (WGS) entry which is preliminary data.</text>
</comment>
<sequence length="537" mass="52577">MVGTLFQVTMVGLLAAAPSGGFTFEGIQASARTTSPVGYFAQGTTPYPNIYERGTGSATLTAEDRVPAWGATYGDKGRVEAEFRLGQAQYRVELTQPGFPPQQASGGSPAPRPSFPVAGGVLLDHDLNGASGLGWMATTQVHAAVVVWGVGSVWRNGQLITDTALIQAAALSHGSHADDETHRILAAARAGDTELDVLVWNLPQSAEPRGFLQFSFDDVEIELNDRPVNSVAVVPNVQGVESGGVVPVTGGFGGNGIFVAPTPAPAPGQGVGGSGFDVTAPPQTGTPGGPVTPVSPGTLGGPASANLGATPGVSVGTEATQQGTAATGSPGVPSQPVTGPVTSVTTVGPGAVTPDTISGTFPTLGAPTPPANISGSMPGTPAPGSLLATEQTVVPGTPAPGAPAEAGVAINSTTPTLSNSGNFTVPISPPNFNSFAGTGQVSPGIIATAPPIGTDPTIPTPPLLGSPAPLTAASGTPLLGTPAPLTAAPPPALITTPAPVNATPGSTTAAPVAPIPGIPATSAPVTSPGSTGVPPSI</sequence>
<protein>
    <submittedName>
        <fullName evidence="2">Extensin-like protein</fullName>
    </submittedName>
</protein>
<dbReference type="PATRIC" id="fig|394096.3.peg.5970"/>
<dbReference type="Proteomes" id="UP000028725">
    <property type="component" value="Unassembled WGS sequence"/>
</dbReference>
<feature type="compositionally biased region" description="Low complexity" evidence="1">
    <location>
        <begin position="316"/>
        <end position="337"/>
    </location>
</feature>
<feature type="region of interest" description="Disordered" evidence="1">
    <location>
        <begin position="462"/>
        <end position="537"/>
    </location>
</feature>
<gene>
    <name evidence="2" type="ORF">DB31_1633</name>
</gene>